<dbReference type="InterPro" id="IPR005950">
    <property type="entry name" value="ModA"/>
</dbReference>
<evidence type="ECO:0000256" key="2">
    <source>
        <dbReference type="ARBA" id="ARBA00022505"/>
    </source>
</evidence>
<feature type="signal peptide" evidence="7">
    <location>
        <begin position="1"/>
        <end position="23"/>
    </location>
</feature>
<dbReference type="PANTHER" id="PTHR30632:SF17">
    <property type="entry name" value="MOLYBDATE-BINDING PROTEIN MODA"/>
    <property type="match status" value="1"/>
</dbReference>
<evidence type="ECO:0000256" key="7">
    <source>
        <dbReference type="SAM" id="SignalP"/>
    </source>
</evidence>
<dbReference type="GO" id="GO:0030288">
    <property type="term" value="C:outer membrane-bounded periplasmic space"/>
    <property type="evidence" value="ECO:0007669"/>
    <property type="project" value="TreeGrafter"/>
</dbReference>
<dbReference type="SUPFAM" id="SSF53850">
    <property type="entry name" value="Periplasmic binding protein-like II"/>
    <property type="match status" value="1"/>
</dbReference>
<name>A0A1C3E6B9_9GAMM</name>
<comment type="subunit">
    <text evidence="5">The complex is composed of two ATP-binding proteins (ModC), two transmembrane proteins (ModB) and a solute-binding protein (ModA).</text>
</comment>
<dbReference type="GO" id="GO:0046872">
    <property type="term" value="F:metal ion binding"/>
    <property type="evidence" value="ECO:0007669"/>
    <property type="project" value="UniProtKB-KW"/>
</dbReference>
<dbReference type="PIRSF" id="PIRSF004846">
    <property type="entry name" value="ModA"/>
    <property type="match status" value="1"/>
</dbReference>
<feature type="binding site" evidence="6">
    <location>
        <position position="174"/>
    </location>
    <ligand>
        <name>molybdate</name>
        <dbReference type="ChEBI" id="CHEBI:36264"/>
    </ligand>
</feature>
<evidence type="ECO:0000256" key="3">
    <source>
        <dbReference type="ARBA" id="ARBA00022723"/>
    </source>
</evidence>
<evidence type="ECO:0000256" key="5">
    <source>
        <dbReference type="ARBA" id="ARBA00062515"/>
    </source>
</evidence>
<feature type="binding site" evidence="6">
    <location>
        <position position="61"/>
    </location>
    <ligand>
        <name>molybdate</name>
        <dbReference type="ChEBI" id="CHEBI:36264"/>
    </ligand>
</feature>
<gene>
    <name evidence="8" type="ORF">A8L45_23035</name>
</gene>
<dbReference type="NCBIfam" id="TIGR01256">
    <property type="entry name" value="modA"/>
    <property type="match status" value="1"/>
</dbReference>
<dbReference type="Gene3D" id="3.40.190.10">
    <property type="entry name" value="Periplasmic binding protein-like II"/>
    <property type="match status" value="2"/>
</dbReference>
<dbReference type="PANTHER" id="PTHR30632">
    <property type="entry name" value="MOLYBDATE-BINDING PERIPLASMIC PROTEIN"/>
    <property type="match status" value="1"/>
</dbReference>
<keyword evidence="2 6" id="KW-0500">Molybdenum</keyword>
<keyword evidence="9" id="KW-1185">Reference proteome</keyword>
<dbReference type="GO" id="GO:0030973">
    <property type="term" value="F:molybdate ion binding"/>
    <property type="evidence" value="ECO:0007669"/>
    <property type="project" value="TreeGrafter"/>
</dbReference>
<dbReference type="STRING" id="1080227.A8L45_23035"/>
<proteinExistence type="inferred from homology"/>
<feature type="chain" id="PRO_5008672813" evidence="7">
    <location>
        <begin position="24"/>
        <end position="262"/>
    </location>
</feature>
<organism evidence="8 9">
    <name type="scientific">Veronia pacifica</name>
    <dbReference type="NCBI Taxonomy" id="1080227"/>
    <lineage>
        <taxon>Bacteria</taxon>
        <taxon>Pseudomonadati</taxon>
        <taxon>Pseudomonadota</taxon>
        <taxon>Gammaproteobacteria</taxon>
        <taxon>Vibrionales</taxon>
        <taxon>Vibrionaceae</taxon>
        <taxon>Veronia</taxon>
    </lineage>
</organism>
<evidence type="ECO:0000313" key="8">
    <source>
        <dbReference type="EMBL" id="ODA28753.1"/>
    </source>
</evidence>
<dbReference type="NCBIfam" id="NF007958">
    <property type="entry name" value="PRK10677.1"/>
    <property type="match status" value="1"/>
</dbReference>
<keyword evidence="3 6" id="KW-0479">Metal-binding</keyword>
<evidence type="ECO:0000313" key="9">
    <source>
        <dbReference type="Proteomes" id="UP000094936"/>
    </source>
</evidence>
<keyword evidence="4 7" id="KW-0732">Signal</keyword>
<evidence type="ECO:0000256" key="1">
    <source>
        <dbReference type="ARBA" id="ARBA00009175"/>
    </source>
</evidence>
<evidence type="ECO:0000256" key="4">
    <source>
        <dbReference type="ARBA" id="ARBA00022729"/>
    </source>
</evidence>
<comment type="similarity">
    <text evidence="1">Belongs to the bacterial solute-binding protein ModA family.</text>
</comment>
<dbReference type="CDD" id="cd13536">
    <property type="entry name" value="PBP2_EcModA"/>
    <property type="match status" value="1"/>
</dbReference>
<feature type="binding site" evidence="6">
    <location>
        <position position="192"/>
    </location>
    <ligand>
        <name>molybdate</name>
        <dbReference type="ChEBI" id="CHEBI:36264"/>
    </ligand>
</feature>
<evidence type="ECO:0000256" key="6">
    <source>
        <dbReference type="PIRSR" id="PIRSR004846-1"/>
    </source>
</evidence>
<dbReference type="OrthoDB" id="9785015at2"/>
<reference evidence="8 9" key="1">
    <citation type="submission" date="2016-05" db="EMBL/GenBank/DDBJ databases">
        <title>Genomic Taxonomy of the Vibrionaceae.</title>
        <authorList>
            <person name="Gomez-Gil B."/>
            <person name="Enciso-Ibarra J."/>
        </authorList>
    </citation>
    <scope>NUCLEOTIDE SEQUENCE [LARGE SCALE GENOMIC DNA]</scope>
    <source>
        <strain evidence="8 9">CAIM 1920</strain>
    </source>
</reference>
<dbReference type="InterPro" id="IPR050682">
    <property type="entry name" value="ModA/WtpA"/>
</dbReference>
<accession>A0A1C3E6B9</accession>
<comment type="caution">
    <text evidence="8">The sequence shown here is derived from an EMBL/GenBank/DDBJ whole genome shotgun (WGS) entry which is preliminary data.</text>
</comment>
<dbReference type="EMBL" id="LYBM01000087">
    <property type="protein sequence ID" value="ODA28753.1"/>
    <property type="molecule type" value="Genomic_DNA"/>
</dbReference>
<dbReference type="FunFam" id="3.40.190.10:FF:000035">
    <property type="entry name" value="Molybdate ABC transporter substrate-binding protein"/>
    <property type="match status" value="1"/>
</dbReference>
<dbReference type="GO" id="GO:1901359">
    <property type="term" value="F:tungstate binding"/>
    <property type="evidence" value="ECO:0007669"/>
    <property type="project" value="UniProtKB-ARBA"/>
</dbReference>
<feature type="binding site" evidence="6">
    <location>
        <position position="34"/>
    </location>
    <ligand>
        <name>molybdate</name>
        <dbReference type="ChEBI" id="CHEBI:36264"/>
    </ligand>
</feature>
<dbReference type="GO" id="GO:0015689">
    <property type="term" value="P:molybdate ion transport"/>
    <property type="evidence" value="ECO:0007669"/>
    <property type="project" value="InterPro"/>
</dbReference>
<sequence>MKRQRQFWVMILMLFCISSPVSAKERVLVFAASSMTNALMDIGRQFDRQHDSEIVFSFASSSALARQIAYGAPADLYLSANQEWMDYLAGKQAVVADSTVVLLSNQLVLVSPKVNSSAAVTLNSDWDLVAAIGDSRLAIADPDHVPAGRYAKQSLEHLGLWNKASSHLAQSANVRAALALVERGESPYGIVYQTDAKVSDNVRVAATFPPDSHSPILYPLALVKRDTSEMTLTFYRYLQGPEAAKVFRHYGFEVKTHSVGEE</sequence>
<feature type="binding site" evidence="6">
    <location>
        <position position="147"/>
    </location>
    <ligand>
        <name>molybdate</name>
        <dbReference type="ChEBI" id="CHEBI:36264"/>
    </ligand>
</feature>
<dbReference type="AlphaFoldDB" id="A0A1C3E6B9"/>
<dbReference type="Pfam" id="PF13531">
    <property type="entry name" value="SBP_bac_11"/>
    <property type="match status" value="1"/>
</dbReference>
<protein>
    <submittedName>
        <fullName evidence="8">Molybdate ABC transporter substrate-binding protein</fullName>
    </submittedName>
</protein>
<dbReference type="Proteomes" id="UP000094936">
    <property type="component" value="Unassembled WGS sequence"/>
</dbReference>